<reference evidence="3 4" key="1">
    <citation type="journal article" date="2016" name="Nat. Commun.">
        <title>Thousands of microbial genomes shed light on interconnected biogeochemical processes in an aquifer system.</title>
        <authorList>
            <person name="Anantharaman K."/>
            <person name="Brown C.T."/>
            <person name="Hug L.A."/>
            <person name="Sharon I."/>
            <person name="Castelle C.J."/>
            <person name="Probst A.J."/>
            <person name="Thomas B.C."/>
            <person name="Singh A."/>
            <person name="Wilkins M.J."/>
            <person name="Karaoz U."/>
            <person name="Brodie E.L."/>
            <person name="Williams K.H."/>
            <person name="Hubbard S.S."/>
            <person name="Banfield J.F."/>
        </authorList>
    </citation>
    <scope>NUCLEOTIDE SEQUENCE [LARGE SCALE GENOMIC DNA]</scope>
</reference>
<feature type="transmembrane region" description="Helical" evidence="1">
    <location>
        <begin position="64"/>
        <end position="86"/>
    </location>
</feature>
<dbReference type="InterPro" id="IPR036938">
    <property type="entry name" value="PAP2/HPO_sf"/>
</dbReference>
<feature type="transmembrane region" description="Helical" evidence="1">
    <location>
        <begin position="204"/>
        <end position="225"/>
    </location>
</feature>
<dbReference type="STRING" id="1798370.A2Z00_01780"/>
<protein>
    <recommendedName>
        <fullName evidence="2">Phosphatidic acid phosphatase type 2/haloperoxidase domain-containing protein</fullName>
    </recommendedName>
</protein>
<dbReference type="SUPFAM" id="SSF48317">
    <property type="entry name" value="Acid phosphatase/Vanadium-dependent haloperoxidase"/>
    <property type="match status" value="1"/>
</dbReference>
<feature type="transmembrane region" description="Helical" evidence="1">
    <location>
        <begin position="95"/>
        <end position="114"/>
    </location>
</feature>
<dbReference type="Pfam" id="PF01569">
    <property type="entry name" value="PAP2"/>
    <property type="match status" value="1"/>
</dbReference>
<feature type="transmembrane region" description="Helical" evidence="1">
    <location>
        <begin position="150"/>
        <end position="167"/>
    </location>
</feature>
<dbReference type="AlphaFoldDB" id="A0A1F5ZHC1"/>
<keyword evidence="1" id="KW-1133">Transmembrane helix</keyword>
<proteinExistence type="predicted"/>
<evidence type="ECO:0000313" key="3">
    <source>
        <dbReference type="EMBL" id="OGG11781.1"/>
    </source>
</evidence>
<keyword evidence="1" id="KW-0812">Transmembrane</keyword>
<name>A0A1F5ZHC1_9BACT</name>
<evidence type="ECO:0000259" key="2">
    <source>
        <dbReference type="SMART" id="SM00014"/>
    </source>
</evidence>
<sequence length="226" mass="25305">MEFIRKHPRILLAFCGGLLLACFYFFSREVKRGFLKQADFDTTVRLQDKMPSSASRIDEMWEDVAFFVTPGPSMAIIIVITIITIIKEKTAKRRLASLAIPVLFGLLILGEIYGKNVVHHPSPPFFMIKNPTTIFPKYYINEAYSYPSGHAARAAFLGFSFLSLITYRLSLSKKNLKKWIVVGALTFLFVAIVAIGRIYLGHHWLSDVIGGGLVGSALGIFSLVVR</sequence>
<dbReference type="SMART" id="SM00014">
    <property type="entry name" value="acidPPc"/>
    <property type="match status" value="1"/>
</dbReference>
<dbReference type="EMBL" id="MFIZ01000015">
    <property type="protein sequence ID" value="OGG11781.1"/>
    <property type="molecule type" value="Genomic_DNA"/>
</dbReference>
<dbReference type="CDD" id="cd01610">
    <property type="entry name" value="PAP2_like"/>
    <property type="match status" value="1"/>
</dbReference>
<feature type="transmembrane region" description="Helical" evidence="1">
    <location>
        <begin position="179"/>
        <end position="198"/>
    </location>
</feature>
<gene>
    <name evidence="3" type="ORF">A2Z00_01780</name>
</gene>
<accession>A0A1F5ZHC1</accession>
<comment type="caution">
    <text evidence="3">The sequence shown here is derived from an EMBL/GenBank/DDBJ whole genome shotgun (WGS) entry which is preliminary data.</text>
</comment>
<keyword evidence="1" id="KW-0472">Membrane</keyword>
<dbReference type="Proteomes" id="UP000177268">
    <property type="component" value="Unassembled WGS sequence"/>
</dbReference>
<dbReference type="GO" id="GO:0042392">
    <property type="term" value="F:sphingosine-1-phosphate phosphatase activity"/>
    <property type="evidence" value="ECO:0007669"/>
    <property type="project" value="TreeGrafter"/>
</dbReference>
<evidence type="ECO:0000256" key="1">
    <source>
        <dbReference type="SAM" id="Phobius"/>
    </source>
</evidence>
<organism evidence="3 4">
    <name type="scientific">Candidatus Gottesmanbacteria bacterium RBG_13_45_10</name>
    <dbReference type="NCBI Taxonomy" id="1798370"/>
    <lineage>
        <taxon>Bacteria</taxon>
        <taxon>Candidatus Gottesmaniibacteriota</taxon>
    </lineage>
</organism>
<dbReference type="PANTHER" id="PTHR14969">
    <property type="entry name" value="SPHINGOSINE-1-PHOSPHATE PHOSPHOHYDROLASE"/>
    <property type="match status" value="1"/>
</dbReference>
<evidence type="ECO:0000313" key="4">
    <source>
        <dbReference type="Proteomes" id="UP000177268"/>
    </source>
</evidence>
<feature type="domain" description="Phosphatidic acid phosphatase type 2/haloperoxidase" evidence="2">
    <location>
        <begin position="99"/>
        <end position="223"/>
    </location>
</feature>
<dbReference type="Gene3D" id="1.20.144.10">
    <property type="entry name" value="Phosphatidic acid phosphatase type 2/haloperoxidase"/>
    <property type="match status" value="1"/>
</dbReference>
<dbReference type="PANTHER" id="PTHR14969:SF13">
    <property type="entry name" value="AT30094P"/>
    <property type="match status" value="1"/>
</dbReference>
<dbReference type="PROSITE" id="PS51257">
    <property type="entry name" value="PROKAR_LIPOPROTEIN"/>
    <property type="match status" value="1"/>
</dbReference>
<dbReference type="InterPro" id="IPR000326">
    <property type="entry name" value="PAP2/HPO"/>
</dbReference>